<sequence length="235" mass="25316">MSRRHPPLADSHPQNVEPGHLPSHHFAADPATALAIGGDGTVLGVDPQGAPLSVRLFRPSLTRVVLVGSPRCAQLIGYRALACGAQLTVGTARPQVWTPLVSAATPDPVAVRPFDAEPFTTGRRTRPLLHFDDAPPYGTPPELPAGRWTTVVTIRELLTHREAELLERADLVVLQPLVAAEVDVLASALRAPGADQRLTHLPADVLTVADRRGVRWGRLSVTPIESRYFGPALRR</sequence>
<reference evidence="2 3" key="1">
    <citation type="submission" date="2016-11" db="EMBL/GenBank/DDBJ databases">
        <authorList>
            <person name="Jaros S."/>
            <person name="Januszkiewicz K."/>
            <person name="Wedrychowicz H."/>
        </authorList>
    </citation>
    <scope>NUCLEOTIDE SEQUENCE [LARGE SCALE GENOMIC DNA]</scope>
    <source>
        <strain evidence="2 3">DSM 46144</strain>
    </source>
</reference>
<feature type="region of interest" description="Disordered" evidence="1">
    <location>
        <begin position="1"/>
        <end position="23"/>
    </location>
</feature>
<name>A0A1M7NIG7_9ACTN</name>
<evidence type="ECO:0000313" key="2">
    <source>
        <dbReference type="EMBL" id="SHN03499.1"/>
    </source>
</evidence>
<evidence type="ECO:0000313" key="3">
    <source>
        <dbReference type="Proteomes" id="UP000184440"/>
    </source>
</evidence>
<dbReference type="RefSeq" id="WP_073254659.1">
    <property type="nucleotide sequence ID" value="NZ_FRCS01000002.1"/>
</dbReference>
<dbReference type="STRING" id="134849.SAMN05443668_102650"/>
<dbReference type="OrthoDB" id="5189601at2"/>
<dbReference type="Proteomes" id="UP000184440">
    <property type="component" value="Unassembled WGS sequence"/>
</dbReference>
<evidence type="ECO:0000256" key="1">
    <source>
        <dbReference type="SAM" id="MobiDB-lite"/>
    </source>
</evidence>
<accession>A0A1M7NIG7</accession>
<organism evidence="2 3">
    <name type="scientific">Cryptosporangium aurantiacum</name>
    <dbReference type="NCBI Taxonomy" id="134849"/>
    <lineage>
        <taxon>Bacteria</taxon>
        <taxon>Bacillati</taxon>
        <taxon>Actinomycetota</taxon>
        <taxon>Actinomycetes</taxon>
        <taxon>Cryptosporangiales</taxon>
        <taxon>Cryptosporangiaceae</taxon>
        <taxon>Cryptosporangium</taxon>
    </lineage>
</organism>
<protein>
    <submittedName>
        <fullName evidence="2">Uncharacterized protein</fullName>
    </submittedName>
</protein>
<keyword evidence="3" id="KW-1185">Reference proteome</keyword>
<dbReference type="EMBL" id="FRCS01000002">
    <property type="protein sequence ID" value="SHN03499.1"/>
    <property type="molecule type" value="Genomic_DNA"/>
</dbReference>
<proteinExistence type="predicted"/>
<dbReference type="AlphaFoldDB" id="A0A1M7NIG7"/>
<gene>
    <name evidence="2" type="ORF">SAMN05443668_102650</name>
</gene>